<gene>
    <name evidence="3" type="ORF">SU86_007585</name>
</gene>
<protein>
    <recommendedName>
        <fullName evidence="2">UspA domain-containing protein</fullName>
    </recommendedName>
</protein>
<organism evidence="3 4">
    <name type="scientific">Candidatus Nitrosotenuis cloacae</name>
    <dbReference type="NCBI Taxonomy" id="1603555"/>
    <lineage>
        <taxon>Archaea</taxon>
        <taxon>Nitrososphaerota</taxon>
        <taxon>Candidatus Nitrosotenuis</taxon>
    </lineage>
</organism>
<dbReference type="PANTHER" id="PTHR46268:SF25">
    <property type="entry name" value="USPA DOMAIN PROTEIN"/>
    <property type="match status" value="1"/>
</dbReference>
<dbReference type="AlphaFoldDB" id="A0A3G1B800"/>
<keyword evidence="4" id="KW-1185">Reference proteome</keyword>
<dbReference type="STRING" id="1603555.SU86_007585"/>
<accession>A0A3G1B800</accession>
<dbReference type="InterPro" id="IPR014729">
    <property type="entry name" value="Rossmann-like_a/b/a_fold"/>
</dbReference>
<evidence type="ECO:0000313" key="3">
    <source>
        <dbReference type="EMBL" id="AJZ76248.1"/>
    </source>
</evidence>
<reference evidence="3 4" key="1">
    <citation type="journal article" date="2016" name="Sci. Rep.">
        <title>A novel ammonia-oxidizing archaeon from wastewater treatment plant: Its enrichment, physiological and genomic characteristics.</title>
        <authorList>
            <person name="Li Y."/>
            <person name="Ding K."/>
            <person name="Wen X."/>
            <person name="Zhang B."/>
            <person name="Shen B."/>
            <person name="Yang Y."/>
        </authorList>
    </citation>
    <scope>NUCLEOTIDE SEQUENCE [LARGE SCALE GENOMIC DNA]</scope>
    <source>
        <strain evidence="3 4">SAT1</strain>
    </source>
</reference>
<sequence length="136" mass="15119">MKAVKKILVAIGNESSLNRCLNVAIPIAKGLDASITGIYVLAPLPRNFYVALEQKWRKNEKENAQKYLDIAKEKCEQKGIKFDQIISKGQPREVLLEHEKEFDLIVIGRADWGSKLLGSVSNGVVSNSKKDILLVA</sequence>
<proteinExistence type="inferred from homology"/>
<dbReference type="PANTHER" id="PTHR46268">
    <property type="entry name" value="STRESS RESPONSE PROTEIN NHAX"/>
    <property type="match status" value="1"/>
</dbReference>
<dbReference type="InterPro" id="IPR006016">
    <property type="entry name" value="UspA"/>
</dbReference>
<evidence type="ECO:0000256" key="1">
    <source>
        <dbReference type="ARBA" id="ARBA00008791"/>
    </source>
</evidence>
<dbReference type="Pfam" id="PF00582">
    <property type="entry name" value="Usp"/>
    <property type="match status" value="1"/>
</dbReference>
<dbReference type="RefSeq" id="WP_048186936.1">
    <property type="nucleotide sequence ID" value="NZ_CP011097.1"/>
</dbReference>
<evidence type="ECO:0000259" key="2">
    <source>
        <dbReference type="Pfam" id="PF00582"/>
    </source>
</evidence>
<dbReference type="SUPFAM" id="SSF52402">
    <property type="entry name" value="Adenine nucleotide alpha hydrolases-like"/>
    <property type="match status" value="1"/>
</dbReference>
<evidence type="ECO:0000313" key="4">
    <source>
        <dbReference type="Proteomes" id="UP000266745"/>
    </source>
</evidence>
<dbReference type="EMBL" id="CP011097">
    <property type="protein sequence ID" value="AJZ76248.1"/>
    <property type="molecule type" value="Genomic_DNA"/>
</dbReference>
<dbReference type="Gene3D" id="3.40.50.620">
    <property type="entry name" value="HUPs"/>
    <property type="match status" value="1"/>
</dbReference>
<dbReference type="GeneID" id="24874417"/>
<name>A0A3G1B800_9ARCH</name>
<dbReference type="OrthoDB" id="375867at2157"/>
<feature type="domain" description="UspA" evidence="2">
    <location>
        <begin position="5"/>
        <end position="135"/>
    </location>
</feature>
<dbReference type="Proteomes" id="UP000266745">
    <property type="component" value="Chromosome"/>
</dbReference>
<dbReference type="KEGG" id="tah:SU86_007585"/>
<dbReference type="CDD" id="cd00293">
    <property type="entry name" value="USP-like"/>
    <property type="match status" value="1"/>
</dbReference>
<comment type="similarity">
    <text evidence="1">Belongs to the universal stress protein A family.</text>
</comment>